<name>A0AAV1YW39_9ARAC</name>
<evidence type="ECO:0000256" key="1">
    <source>
        <dbReference type="SAM" id="MobiDB-lite"/>
    </source>
</evidence>
<evidence type="ECO:0000256" key="2">
    <source>
        <dbReference type="SAM" id="SignalP"/>
    </source>
</evidence>
<reference evidence="3 4" key="1">
    <citation type="submission" date="2024-04" db="EMBL/GenBank/DDBJ databases">
        <authorList>
            <person name="Rising A."/>
            <person name="Reimegard J."/>
            <person name="Sonavane S."/>
            <person name="Akerstrom W."/>
            <person name="Nylinder S."/>
            <person name="Hedman E."/>
            <person name="Kallberg Y."/>
        </authorList>
    </citation>
    <scope>NUCLEOTIDE SEQUENCE [LARGE SCALE GENOMIC DNA]</scope>
</reference>
<feature type="region of interest" description="Disordered" evidence="1">
    <location>
        <begin position="102"/>
        <end position="152"/>
    </location>
</feature>
<protein>
    <recommendedName>
        <fullName evidence="5">Prokineticin domain-containing protein</fullName>
    </recommendedName>
</protein>
<dbReference type="EMBL" id="CAXIEN010000008">
    <property type="protein sequence ID" value="CAL1263272.1"/>
    <property type="molecule type" value="Genomic_DNA"/>
</dbReference>
<dbReference type="Gene3D" id="2.10.80.10">
    <property type="entry name" value="Lipase, subunit A"/>
    <property type="match status" value="1"/>
</dbReference>
<dbReference type="Proteomes" id="UP001497382">
    <property type="component" value="Unassembled WGS sequence"/>
</dbReference>
<gene>
    <name evidence="3" type="ORF">LARSCL_LOCUS1411</name>
</gene>
<evidence type="ECO:0000313" key="3">
    <source>
        <dbReference type="EMBL" id="CAL1263272.1"/>
    </source>
</evidence>
<evidence type="ECO:0000313" key="4">
    <source>
        <dbReference type="Proteomes" id="UP001497382"/>
    </source>
</evidence>
<evidence type="ECO:0008006" key="5">
    <source>
        <dbReference type="Google" id="ProtNLM"/>
    </source>
</evidence>
<dbReference type="AlphaFoldDB" id="A0AAV1YW39"/>
<sequence>MKLLLFAAVLTIFFAIGEAKRCRSGDECAEDECCVARGIFSFRRGDCKKLAQIGEYCSEEQEVHGFFDVNYHHHCPCAAGLSCEPTETKELPFVGTIKFEERCVGDGSHTTPSEPEPETEEPEPEPETAEPEPEPETEEPEPEPETEPESEV</sequence>
<feature type="chain" id="PRO_5043942915" description="Prokineticin domain-containing protein" evidence="2">
    <location>
        <begin position="20"/>
        <end position="152"/>
    </location>
</feature>
<comment type="caution">
    <text evidence="3">The sequence shown here is derived from an EMBL/GenBank/DDBJ whole genome shotgun (WGS) entry which is preliminary data.</text>
</comment>
<keyword evidence="4" id="KW-1185">Reference proteome</keyword>
<keyword evidence="2" id="KW-0732">Signal</keyword>
<proteinExistence type="predicted"/>
<organism evidence="3 4">
    <name type="scientific">Larinioides sclopetarius</name>
    <dbReference type="NCBI Taxonomy" id="280406"/>
    <lineage>
        <taxon>Eukaryota</taxon>
        <taxon>Metazoa</taxon>
        <taxon>Ecdysozoa</taxon>
        <taxon>Arthropoda</taxon>
        <taxon>Chelicerata</taxon>
        <taxon>Arachnida</taxon>
        <taxon>Araneae</taxon>
        <taxon>Araneomorphae</taxon>
        <taxon>Entelegynae</taxon>
        <taxon>Araneoidea</taxon>
        <taxon>Araneidae</taxon>
        <taxon>Larinioides</taxon>
    </lineage>
</organism>
<feature type="signal peptide" evidence="2">
    <location>
        <begin position="1"/>
        <end position="19"/>
    </location>
</feature>
<feature type="compositionally biased region" description="Acidic residues" evidence="1">
    <location>
        <begin position="115"/>
        <end position="152"/>
    </location>
</feature>
<accession>A0AAV1YW39</accession>